<accession>A0AAV6YWL4</accession>
<evidence type="ECO:0000256" key="1">
    <source>
        <dbReference type="ARBA" id="ARBA00004389"/>
    </source>
</evidence>
<evidence type="ECO:0000256" key="10">
    <source>
        <dbReference type="SAM" id="Phobius"/>
    </source>
</evidence>
<feature type="compositionally biased region" description="Basic and acidic residues" evidence="9">
    <location>
        <begin position="90"/>
        <end position="99"/>
    </location>
</feature>
<dbReference type="AlphaFoldDB" id="A0AAV6YWL4"/>
<keyword evidence="6 10" id="KW-1133">Transmembrane helix</keyword>
<evidence type="ECO:0000313" key="11">
    <source>
        <dbReference type="EMBL" id="KAG8540513.1"/>
    </source>
</evidence>
<evidence type="ECO:0000256" key="8">
    <source>
        <dbReference type="ARBA" id="ARBA00023284"/>
    </source>
</evidence>
<evidence type="ECO:0000313" key="12">
    <source>
        <dbReference type="Proteomes" id="UP000824782"/>
    </source>
</evidence>
<dbReference type="EMBL" id="WNYA01010212">
    <property type="protein sequence ID" value="KAG8540513.1"/>
    <property type="molecule type" value="Genomic_DNA"/>
</dbReference>
<evidence type="ECO:0000256" key="2">
    <source>
        <dbReference type="ARBA" id="ARBA00022448"/>
    </source>
</evidence>
<evidence type="ECO:0000256" key="4">
    <source>
        <dbReference type="ARBA" id="ARBA00022824"/>
    </source>
</evidence>
<proteinExistence type="predicted"/>
<keyword evidence="10" id="KW-0812">Transmembrane</keyword>
<keyword evidence="3" id="KW-0732">Signal</keyword>
<gene>
    <name evidence="11" type="ORF">GDO81_019149</name>
</gene>
<dbReference type="PANTHER" id="PTHR46107:SF2">
    <property type="entry name" value="THIOREDOXIN-RELATED TRANSMEMBRANE PROTEIN 1"/>
    <property type="match status" value="1"/>
</dbReference>
<keyword evidence="8" id="KW-0676">Redox-active center</keyword>
<feature type="region of interest" description="Disordered" evidence="9">
    <location>
        <begin position="73"/>
        <end position="105"/>
    </location>
</feature>
<dbReference type="GO" id="GO:0005789">
    <property type="term" value="C:endoplasmic reticulum membrane"/>
    <property type="evidence" value="ECO:0007669"/>
    <property type="project" value="UniProtKB-SubCell"/>
</dbReference>
<dbReference type="PANTHER" id="PTHR46107">
    <property type="entry name" value="DUMPY: SHORTER THAN WILD-TYPE"/>
    <property type="match status" value="1"/>
</dbReference>
<keyword evidence="12" id="KW-1185">Reference proteome</keyword>
<evidence type="ECO:0000256" key="5">
    <source>
        <dbReference type="ARBA" id="ARBA00022982"/>
    </source>
</evidence>
<keyword evidence="7" id="KW-1015">Disulfide bond</keyword>
<feature type="compositionally biased region" description="Acidic residues" evidence="9">
    <location>
        <begin position="75"/>
        <end position="87"/>
    </location>
</feature>
<keyword evidence="2" id="KW-0813">Transport</keyword>
<name>A0AAV6YWL4_ENGPU</name>
<sequence length="105" mass="11979">ISFQYCHNYFVEDIGLPVWGSYIVFGLMTLFLGLMLGLVLVFIADYLCPTKRQRPQGFAYPKNLSPEAARLLKEMEEEEEDQEEDGEAAGGDRSKENLRKRLGKS</sequence>
<feature type="transmembrane region" description="Helical" evidence="10">
    <location>
        <begin position="19"/>
        <end position="44"/>
    </location>
</feature>
<evidence type="ECO:0000256" key="3">
    <source>
        <dbReference type="ARBA" id="ARBA00022729"/>
    </source>
</evidence>
<dbReference type="Proteomes" id="UP000824782">
    <property type="component" value="Unassembled WGS sequence"/>
</dbReference>
<protein>
    <recommendedName>
        <fullName evidence="13">Thioredoxin-related transmembrane protein 1</fullName>
    </recommendedName>
</protein>
<dbReference type="InterPro" id="IPR052454">
    <property type="entry name" value="TMX_domain-containing"/>
</dbReference>
<keyword evidence="4" id="KW-0256">Endoplasmic reticulum</keyword>
<evidence type="ECO:0000256" key="6">
    <source>
        <dbReference type="ARBA" id="ARBA00022989"/>
    </source>
</evidence>
<dbReference type="GO" id="GO:0015036">
    <property type="term" value="F:disulfide oxidoreductase activity"/>
    <property type="evidence" value="ECO:0007669"/>
    <property type="project" value="TreeGrafter"/>
</dbReference>
<evidence type="ECO:0000256" key="7">
    <source>
        <dbReference type="ARBA" id="ARBA00023157"/>
    </source>
</evidence>
<keyword evidence="10" id="KW-0472">Membrane</keyword>
<evidence type="ECO:0008006" key="13">
    <source>
        <dbReference type="Google" id="ProtNLM"/>
    </source>
</evidence>
<reference evidence="11" key="1">
    <citation type="thesis" date="2020" institute="ProQuest LLC" country="789 East Eisenhower Parkway, Ann Arbor, MI, USA">
        <title>Comparative Genomics and Chromosome Evolution.</title>
        <authorList>
            <person name="Mudd A.B."/>
        </authorList>
    </citation>
    <scope>NUCLEOTIDE SEQUENCE</scope>
    <source>
        <strain evidence="11">237g6f4</strain>
        <tissue evidence="11">Blood</tissue>
    </source>
</reference>
<evidence type="ECO:0000256" key="9">
    <source>
        <dbReference type="SAM" id="MobiDB-lite"/>
    </source>
</evidence>
<comment type="caution">
    <text evidence="11">The sequence shown here is derived from an EMBL/GenBank/DDBJ whole genome shotgun (WGS) entry which is preliminary data.</text>
</comment>
<organism evidence="11 12">
    <name type="scientific">Engystomops pustulosus</name>
    <name type="common">Tungara frog</name>
    <name type="synonym">Physalaemus pustulosus</name>
    <dbReference type="NCBI Taxonomy" id="76066"/>
    <lineage>
        <taxon>Eukaryota</taxon>
        <taxon>Metazoa</taxon>
        <taxon>Chordata</taxon>
        <taxon>Craniata</taxon>
        <taxon>Vertebrata</taxon>
        <taxon>Euteleostomi</taxon>
        <taxon>Amphibia</taxon>
        <taxon>Batrachia</taxon>
        <taxon>Anura</taxon>
        <taxon>Neobatrachia</taxon>
        <taxon>Hyloidea</taxon>
        <taxon>Leptodactylidae</taxon>
        <taxon>Leiuperinae</taxon>
        <taxon>Engystomops</taxon>
    </lineage>
</organism>
<keyword evidence="5" id="KW-0249">Electron transport</keyword>
<comment type="subcellular location">
    <subcellularLocation>
        <location evidence="1">Endoplasmic reticulum membrane</location>
        <topology evidence="1">Single-pass membrane protein</topology>
    </subcellularLocation>
</comment>
<feature type="non-terminal residue" evidence="11">
    <location>
        <position position="1"/>
    </location>
</feature>